<evidence type="ECO:0000256" key="8">
    <source>
        <dbReference type="ARBA" id="ARBA00022741"/>
    </source>
</evidence>
<dbReference type="PANTHER" id="PTHR43520">
    <property type="entry name" value="ATP7, ISOFORM B"/>
    <property type="match status" value="1"/>
</dbReference>
<dbReference type="PRINTS" id="PR00119">
    <property type="entry name" value="CATATPASE"/>
</dbReference>
<dbReference type="HOGENOM" id="CLU_001771_11_2_7"/>
<dbReference type="GO" id="GO:0005507">
    <property type="term" value="F:copper ion binding"/>
    <property type="evidence" value="ECO:0007669"/>
    <property type="project" value="TreeGrafter"/>
</dbReference>
<dbReference type="EMBL" id="CP001661">
    <property type="protein sequence ID" value="ACT16181.1"/>
    <property type="molecule type" value="Genomic_DNA"/>
</dbReference>
<evidence type="ECO:0000256" key="12">
    <source>
        <dbReference type="ARBA" id="ARBA00022989"/>
    </source>
</evidence>
<dbReference type="PANTHER" id="PTHR43520:SF5">
    <property type="entry name" value="CATION-TRANSPORTING P-TYPE ATPASE-RELATED"/>
    <property type="match status" value="1"/>
</dbReference>
<feature type="transmembrane region" description="Helical" evidence="15">
    <location>
        <begin position="63"/>
        <end position="83"/>
    </location>
</feature>
<dbReference type="InterPro" id="IPR036412">
    <property type="entry name" value="HAD-like_sf"/>
</dbReference>
<feature type="transmembrane region" description="Helical" evidence="15">
    <location>
        <begin position="336"/>
        <end position="359"/>
    </location>
</feature>
<evidence type="ECO:0000256" key="6">
    <source>
        <dbReference type="ARBA" id="ARBA00022692"/>
    </source>
</evidence>
<keyword evidence="10" id="KW-0460">Magnesium</keyword>
<dbReference type="GO" id="GO:0005886">
    <property type="term" value="C:plasma membrane"/>
    <property type="evidence" value="ECO:0007669"/>
    <property type="project" value="UniProtKB-SubCell"/>
</dbReference>
<dbReference type="GO" id="GO:0055070">
    <property type="term" value="P:copper ion homeostasis"/>
    <property type="evidence" value="ECO:0007669"/>
    <property type="project" value="TreeGrafter"/>
</dbReference>
<dbReference type="STRING" id="443144.GM21_0095"/>
<dbReference type="OrthoDB" id="9759222at2"/>
<evidence type="ECO:0000256" key="15">
    <source>
        <dbReference type="RuleBase" id="RU362081"/>
    </source>
</evidence>
<feature type="transmembrane region" description="Helical" evidence="15">
    <location>
        <begin position="311"/>
        <end position="330"/>
    </location>
</feature>
<keyword evidence="12 15" id="KW-1133">Transmembrane helix</keyword>
<evidence type="ECO:0000256" key="5">
    <source>
        <dbReference type="ARBA" id="ARBA00022553"/>
    </source>
</evidence>
<evidence type="ECO:0000256" key="16">
    <source>
        <dbReference type="SAM" id="MobiDB-lite"/>
    </source>
</evidence>
<dbReference type="AlphaFoldDB" id="C6E7Z8"/>
<feature type="transmembrane region" description="Helical" evidence="15">
    <location>
        <begin position="670"/>
        <end position="689"/>
    </location>
</feature>
<dbReference type="SUPFAM" id="SSF81653">
    <property type="entry name" value="Calcium ATPase, transduction domain A"/>
    <property type="match status" value="1"/>
</dbReference>
<evidence type="ECO:0000256" key="14">
    <source>
        <dbReference type="ARBA" id="ARBA00023136"/>
    </source>
</evidence>
<dbReference type="PROSITE" id="PS00154">
    <property type="entry name" value="ATPASE_E1_E2"/>
    <property type="match status" value="1"/>
</dbReference>
<evidence type="ECO:0000256" key="3">
    <source>
        <dbReference type="ARBA" id="ARBA00022448"/>
    </source>
</evidence>
<dbReference type="NCBIfam" id="TIGR01494">
    <property type="entry name" value="ATPase_P-type"/>
    <property type="match status" value="2"/>
</dbReference>
<keyword evidence="5" id="KW-0597">Phosphoprotein</keyword>
<name>C6E7Z8_GEOSM</name>
<gene>
    <name evidence="18" type="ordered locus">GM21_0095</name>
</gene>
<keyword evidence="6 15" id="KW-0812">Transmembrane</keyword>
<dbReference type="SUPFAM" id="SSF81665">
    <property type="entry name" value="Calcium ATPase, transmembrane domain M"/>
    <property type="match status" value="1"/>
</dbReference>
<evidence type="ECO:0000256" key="7">
    <source>
        <dbReference type="ARBA" id="ARBA00022723"/>
    </source>
</evidence>
<dbReference type="Gene3D" id="2.70.150.10">
    <property type="entry name" value="Calcium-transporting ATPase, cytoplasmic transduction domain A"/>
    <property type="match status" value="1"/>
</dbReference>
<keyword evidence="4 15" id="KW-1003">Cell membrane</keyword>
<comment type="subcellular location">
    <subcellularLocation>
        <location evidence="1">Cell membrane</location>
        <topology evidence="1">Multi-pass membrane protein</topology>
    </subcellularLocation>
</comment>
<dbReference type="SUPFAM" id="SSF56784">
    <property type="entry name" value="HAD-like"/>
    <property type="match status" value="1"/>
</dbReference>
<keyword evidence="14 15" id="KW-0472">Membrane</keyword>
<keyword evidence="3" id="KW-0813">Transport</keyword>
<keyword evidence="11" id="KW-1278">Translocase</keyword>
<evidence type="ECO:0000256" key="4">
    <source>
        <dbReference type="ARBA" id="ARBA00022475"/>
    </source>
</evidence>
<dbReference type="eggNOG" id="COG2217">
    <property type="taxonomic scope" value="Bacteria"/>
</dbReference>
<dbReference type="Gene3D" id="3.40.1110.10">
    <property type="entry name" value="Calcium-transporting ATPase, cytoplasmic domain N"/>
    <property type="match status" value="1"/>
</dbReference>
<evidence type="ECO:0000259" key="17">
    <source>
        <dbReference type="Pfam" id="PF00122"/>
    </source>
</evidence>
<dbReference type="Pfam" id="PF00122">
    <property type="entry name" value="E1-E2_ATPase"/>
    <property type="match status" value="1"/>
</dbReference>
<dbReference type="GO" id="GO:0016887">
    <property type="term" value="F:ATP hydrolysis activity"/>
    <property type="evidence" value="ECO:0007669"/>
    <property type="project" value="InterPro"/>
</dbReference>
<evidence type="ECO:0000256" key="11">
    <source>
        <dbReference type="ARBA" id="ARBA00022967"/>
    </source>
</evidence>
<dbReference type="KEGG" id="gem:GM21_0095"/>
<dbReference type="InterPro" id="IPR023214">
    <property type="entry name" value="HAD_sf"/>
</dbReference>
<organism evidence="18">
    <name type="scientific">Geobacter sp. (strain M21)</name>
    <dbReference type="NCBI Taxonomy" id="443144"/>
    <lineage>
        <taxon>Bacteria</taxon>
        <taxon>Pseudomonadati</taxon>
        <taxon>Thermodesulfobacteriota</taxon>
        <taxon>Desulfuromonadia</taxon>
        <taxon>Geobacterales</taxon>
        <taxon>Geobacteraceae</taxon>
        <taxon>Geobacter</taxon>
    </lineage>
</organism>
<dbReference type="InterPro" id="IPR008250">
    <property type="entry name" value="ATPase_P-typ_transduc_dom_A_sf"/>
</dbReference>
<keyword evidence="13" id="KW-0406">Ion transport</keyword>
<keyword evidence="9 15" id="KW-0067">ATP-binding</keyword>
<sequence length="735" mass="75764">MPTTAAASTMEHYSCAHCGLPVASPSPRRSPSEPDRQEIFCCHACRLVAAIVGNRQGEQGWHLFRLGIGALLAMNVMMISLILYAGSVETQLIPLFRRILLALSVPAMLILIPPFLSGAIREISSRRFCLDFLIALGSLSAFSLSAMNAVAGSGEVYFDTATMLPVLVTLGKFIEASVKRRASELLETLETLLPRTALRVTGDGTDEVALDALQPGDLVRVRPGERVAVDGTVVEGTSSIEEASFTGEFLPRLCRKGDAVTAGTVNGQGTLLLRADRTGAQLLLHGIADMVQKAWRAPSQSERLAQKAAKLFLPAVLLVCAGALICWSFKGLPDQALLSALSILVVACPCTMGIATPLATSLAVARAARAGIVVRGGSALEGIAGTDTVFFDKTGTVTSGIPVLGSIELLDPLVSRAELLGRLAALESASEHPLAAAVKAAAAACGIAPGPATQVEVSPGYGISGMVTWKGVAARVWAGNAACAGGDGGCQDLPGEGAVVFAGWDGRLRARLHFEDALKDDAVSSLDALHRLGLTSVLLSGDRFSSAQAAAKRLGIQRVEAPSPPARKLELIAGSIAQGRKVAMVGDGVNDAPALAAAQTGIALGTGMELARVAGNVVILSGRLSQIPWLIALSRRAGNIIRGNLAWSFAYNAVALAAAAAGLLHPLLAAVAMVVSSLTVLGNSLRIGAFPDPSALPARNRETASSHPKGVLPALPLEEAPTAPGRCAGAGGFPA</sequence>
<dbReference type="InterPro" id="IPR023299">
    <property type="entry name" value="ATPase_P-typ_cyto_dom_N"/>
</dbReference>
<evidence type="ECO:0000256" key="9">
    <source>
        <dbReference type="ARBA" id="ARBA00022840"/>
    </source>
</evidence>
<dbReference type="Pfam" id="PF00702">
    <property type="entry name" value="Hydrolase"/>
    <property type="match status" value="1"/>
</dbReference>
<evidence type="ECO:0000256" key="13">
    <source>
        <dbReference type="ARBA" id="ARBA00023065"/>
    </source>
</evidence>
<comment type="similarity">
    <text evidence="2 15">Belongs to the cation transport ATPase (P-type) (TC 3.A.3) family. Type IB subfamily.</text>
</comment>
<dbReference type="GO" id="GO:0005524">
    <property type="term" value="F:ATP binding"/>
    <property type="evidence" value="ECO:0007669"/>
    <property type="project" value="UniProtKB-UniRule"/>
</dbReference>
<feature type="transmembrane region" description="Helical" evidence="15">
    <location>
        <begin position="645"/>
        <end position="664"/>
    </location>
</feature>
<dbReference type="GO" id="GO:0043682">
    <property type="term" value="F:P-type divalent copper transporter activity"/>
    <property type="evidence" value="ECO:0007669"/>
    <property type="project" value="TreeGrafter"/>
</dbReference>
<feature type="region of interest" description="Disordered" evidence="16">
    <location>
        <begin position="697"/>
        <end position="717"/>
    </location>
</feature>
<feature type="domain" description="P-type ATPase A" evidence="17">
    <location>
        <begin position="192"/>
        <end position="292"/>
    </location>
</feature>
<dbReference type="NCBIfam" id="TIGR01525">
    <property type="entry name" value="ATPase-IB_hvy"/>
    <property type="match status" value="1"/>
</dbReference>
<dbReference type="Gene3D" id="3.40.50.1000">
    <property type="entry name" value="HAD superfamily/HAD-like"/>
    <property type="match status" value="1"/>
</dbReference>
<accession>C6E7Z8</accession>
<keyword evidence="7 15" id="KW-0479">Metal-binding</keyword>
<evidence type="ECO:0000313" key="18">
    <source>
        <dbReference type="EMBL" id="ACT16181.1"/>
    </source>
</evidence>
<reference evidence="18" key="1">
    <citation type="submission" date="2009-07" db="EMBL/GenBank/DDBJ databases">
        <title>Complete sequence of Geobacter sp. M21.</title>
        <authorList>
            <consortium name="US DOE Joint Genome Institute"/>
            <person name="Lucas S."/>
            <person name="Copeland A."/>
            <person name="Lapidus A."/>
            <person name="Glavina del Rio T."/>
            <person name="Dalin E."/>
            <person name="Tice H."/>
            <person name="Bruce D."/>
            <person name="Goodwin L."/>
            <person name="Pitluck S."/>
            <person name="Saunders E."/>
            <person name="Brettin T."/>
            <person name="Detter J.C."/>
            <person name="Han C."/>
            <person name="Larimer F."/>
            <person name="Land M."/>
            <person name="Hauser L."/>
            <person name="Kyrpides N."/>
            <person name="Ovchinnikova G."/>
            <person name="Lovley D."/>
        </authorList>
    </citation>
    <scope>NUCLEOTIDE SEQUENCE [LARGE SCALE GENOMIC DNA]</scope>
    <source>
        <strain evidence="18">M21</strain>
    </source>
</reference>
<dbReference type="InterPro" id="IPR001757">
    <property type="entry name" value="P_typ_ATPase"/>
</dbReference>
<feature type="transmembrane region" description="Helical" evidence="15">
    <location>
        <begin position="95"/>
        <end position="116"/>
    </location>
</feature>
<dbReference type="InterPro" id="IPR059000">
    <property type="entry name" value="ATPase_P-type_domA"/>
</dbReference>
<dbReference type="InterPro" id="IPR018303">
    <property type="entry name" value="ATPase_P-typ_P_site"/>
</dbReference>
<proteinExistence type="inferred from homology"/>
<protein>
    <submittedName>
        <fullName evidence="18">Heavy metal translocating P-type ATPase</fullName>
    </submittedName>
</protein>
<dbReference type="NCBIfam" id="TIGR01511">
    <property type="entry name" value="ATPase-IB1_Cu"/>
    <property type="match status" value="1"/>
</dbReference>
<evidence type="ECO:0000256" key="1">
    <source>
        <dbReference type="ARBA" id="ARBA00004651"/>
    </source>
</evidence>
<dbReference type="InterPro" id="IPR023298">
    <property type="entry name" value="ATPase_P-typ_TM_dom_sf"/>
</dbReference>
<keyword evidence="8 15" id="KW-0547">Nucleotide-binding</keyword>
<evidence type="ECO:0000256" key="10">
    <source>
        <dbReference type="ARBA" id="ARBA00022842"/>
    </source>
</evidence>
<evidence type="ECO:0000256" key="2">
    <source>
        <dbReference type="ARBA" id="ARBA00006024"/>
    </source>
</evidence>
<dbReference type="InterPro" id="IPR027256">
    <property type="entry name" value="P-typ_ATPase_IB"/>
</dbReference>